<dbReference type="RefSeq" id="WP_238022034.1">
    <property type="nucleotide sequence ID" value="NZ_JAIFZM010000021.1"/>
</dbReference>
<keyword evidence="2" id="KW-1185">Reference proteome</keyword>
<organism evidence="1 2">
    <name type="scientific">Oceanobacillus jordanicus</name>
    <dbReference type="NCBI Taxonomy" id="2867266"/>
    <lineage>
        <taxon>Bacteria</taxon>
        <taxon>Bacillati</taxon>
        <taxon>Bacillota</taxon>
        <taxon>Bacilli</taxon>
        <taxon>Bacillales</taxon>
        <taxon>Bacillaceae</taxon>
        <taxon>Oceanobacillus</taxon>
    </lineage>
</organism>
<reference evidence="1 2" key="1">
    <citation type="journal article" date="2022" name="Evol. Bioinform. Online">
        <title>Draft Genome Sequence of Oceanobacillus jordanicus Strain GSFE11, a Halotolerant Plant Growth-Promoting Bacterial Endophyte Isolated From the Jordan Valley.</title>
        <authorList>
            <person name="Alhindi T."/>
            <person name="Albdaiwi R."/>
        </authorList>
    </citation>
    <scope>NUCLEOTIDE SEQUENCE [LARGE SCALE GENOMIC DNA]</scope>
    <source>
        <strain evidence="1 2">GSFE11</strain>
    </source>
</reference>
<name>A0AAW5BE46_9BACI</name>
<proteinExistence type="predicted"/>
<accession>A0AAW5BE46</accession>
<dbReference type="AlphaFoldDB" id="A0AAW5BE46"/>
<dbReference type="InterPro" id="IPR043749">
    <property type="entry name" value="DUF5694"/>
</dbReference>
<comment type="caution">
    <text evidence="1">The sequence shown here is derived from an EMBL/GenBank/DDBJ whole genome shotgun (WGS) entry which is preliminary data.</text>
</comment>
<dbReference type="Pfam" id="PF18950">
    <property type="entry name" value="DUF5694"/>
    <property type="match status" value="1"/>
</dbReference>
<evidence type="ECO:0000313" key="2">
    <source>
        <dbReference type="Proteomes" id="UP001199631"/>
    </source>
</evidence>
<sequence>MKPSILFLGTDHFSEQNNGDMFYKNGNSSLSNNEVDQLGFRLAKQCNLNRVNAVNWIEDEEGIPDFTNLGKWEQTDANKSLTKLGQFGLLSIGIIVIC</sequence>
<gene>
    <name evidence="1" type="ORF">K3T81_17965</name>
</gene>
<dbReference type="EMBL" id="JAIFZM010000021">
    <property type="protein sequence ID" value="MCG3421038.1"/>
    <property type="molecule type" value="Genomic_DNA"/>
</dbReference>
<dbReference type="Proteomes" id="UP001199631">
    <property type="component" value="Unassembled WGS sequence"/>
</dbReference>
<protein>
    <submittedName>
        <fullName evidence="1">Uncharacterized protein</fullName>
    </submittedName>
</protein>
<evidence type="ECO:0000313" key="1">
    <source>
        <dbReference type="EMBL" id="MCG3421038.1"/>
    </source>
</evidence>